<dbReference type="GO" id="GO:0016740">
    <property type="term" value="F:transferase activity"/>
    <property type="evidence" value="ECO:0007669"/>
    <property type="project" value="UniProtKB-KW"/>
</dbReference>
<dbReference type="InterPro" id="IPR001451">
    <property type="entry name" value="Hexapep"/>
</dbReference>
<dbReference type="EMBL" id="FRAM01000002">
    <property type="protein sequence ID" value="SHK42223.1"/>
    <property type="molecule type" value="Genomic_DNA"/>
</dbReference>
<dbReference type="STRING" id="216903.SAMN05444371_2375"/>
<dbReference type="PANTHER" id="PTHR23416:SF78">
    <property type="entry name" value="LIPOPOLYSACCHARIDE BIOSYNTHESIS O-ACETYL TRANSFERASE WBBJ-RELATED"/>
    <property type="match status" value="1"/>
</dbReference>
<dbReference type="Gene3D" id="2.160.10.10">
    <property type="entry name" value="Hexapeptide repeat proteins"/>
    <property type="match status" value="1"/>
</dbReference>
<keyword evidence="2" id="KW-1185">Reference proteome</keyword>
<dbReference type="OrthoDB" id="9801697at2"/>
<gene>
    <name evidence="1" type="ORF">SAMN05444371_2375</name>
</gene>
<evidence type="ECO:0000313" key="2">
    <source>
        <dbReference type="Proteomes" id="UP000184498"/>
    </source>
</evidence>
<name>A0A1M6SBU1_9FLAO</name>
<proteinExistence type="predicted"/>
<dbReference type="SUPFAM" id="SSF51161">
    <property type="entry name" value="Trimeric LpxA-like enzymes"/>
    <property type="match status" value="1"/>
</dbReference>
<dbReference type="AlphaFoldDB" id="A0A1M6SBU1"/>
<dbReference type="Pfam" id="PF00132">
    <property type="entry name" value="Hexapep"/>
    <property type="match status" value="1"/>
</dbReference>
<dbReference type="Proteomes" id="UP000184498">
    <property type="component" value="Unassembled WGS sequence"/>
</dbReference>
<dbReference type="InterPro" id="IPR051159">
    <property type="entry name" value="Hexapeptide_acetyltransf"/>
</dbReference>
<dbReference type="PANTHER" id="PTHR23416">
    <property type="entry name" value="SIALIC ACID SYNTHASE-RELATED"/>
    <property type="match status" value="1"/>
</dbReference>
<organism evidence="1 2">
    <name type="scientific">Epilithonimonas mollis</name>
    <dbReference type="NCBI Taxonomy" id="216903"/>
    <lineage>
        <taxon>Bacteria</taxon>
        <taxon>Pseudomonadati</taxon>
        <taxon>Bacteroidota</taxon>
        <taxon>Flavobacteriia</taxon>
        <taxon>Flavobacteriales</taxon>
        <taxon>Weeksellaceae</taxon>
        <taxon>Chryseobacterium group</taxon>
        <taxon>Epilithonimonas</taxon>
    </lineage>
</organism>
<accession>A0A1M6SBU1</accession>
<dbReference type="InterPro" id="IPR011004">
    <property type="entry name" value="Trimer_LpxA-like_sf"/>
</dbReference>
<keyword evidence="1" id="KW-0808">Transferase</keyword>
<reference evidence="2" key="1">
    <citation type="submission" date="2016-11" db="EMBL/GenBank/DDBJ databases">
        <authorList>
            <person name="Varghese N."/>
            <person name="Submissions S."/>
        </authorList>
    </citation>
    <scope>NUCLEOTIDE SEQUENCE [LARGE SCALE GENOMIC DNA]</scope>
    <source>
        <strain evidence="2">DSM 18016</strain>
    </source>
</reference>
<protein>
    <submittedName>
        <fullName evidence="1">Acetyltransferase (Isoleucine patch superfamily)</fullName>
    </submittedName>
</protein>
<dbReference type="CDD" id="cd04647">
    <property type="entry name" value="LbH_MAT_like"/>
    <property type="match status" value="1"/>
</dbReference>
<evidence type="ECO:0000313" key="1">
    <source>
        <dbReference type="EMBL" id="SHK42223.1"/>
    </source>
</evidence>
<sequence length="207" mass="23619">MLLIYKLLNFINIKWYRLKAIAWYYFLFKKIGKYCLILKPTLITPESISLGNNVFIGWKARIEGVRKYNLKEFSPRIILNDGVSIQQNIHLTCAELIEIGKNTAIAANVTITDIHHPYDDINIPIEQQDIKTKPVFIGENCKIYNNSVIMQGTFLGRHCTVGANSVVSGKFDDYCVIAGSPAVVLKRYSFEKQAWLKTDPKGNFIEL</sequence>
<dbReference type="RefSeq" id="WP_072998122.1">
    <property type="nucleotide sequence ID" value="NZ_FRAM01000002.1"/>
</dbReference>